<evidence type="ECO:0000313" key="10">
    <source>
        <dbReference type="Proteomes" id="UP000372533"/>
    </source>
</evidence>
<dbReference type="GO" id="GO:0009002">
    <property type="term" value="F:serine-type D-Ala-D-Ala carboxypeptidase activity"/>
    <property type="evidence" value="ECO:0007669"/>
    <property type="project" value="UniProtKB-EC"/>
</dbReference>
<name>A0A031WG96_CLODI</name>
<feature type="domain" description="D-alanyl-D-alanine carboxypeptidase-like core" evidence="1">
    <location>
        <begin position="95"/>
        <end position="218"/>
    </location>
</feature>
<reference evidence="4" key="1">
    <citation type="submission" date="2014-07" db="EMBL/GenBank/DDBJ databases">
        <authorList>
            <person name="Monot Marc"/>
        </authorList>
    </citation>
    <scope>NUCLEOTIDE SEQUENCE</scope>
    <source>
        <strain evidence="4">7032989</strain>
        <strain evidence="3">7032994</strain>
    </source>
</reference>
<evidence type="ECO:0000259" key="1">
    <source>
        <dbReference type="Pfam" id="PF02557"/>
    </source>
</evidence>
<evidence type="ECO:0000313" key="9">
    <source>
        <dbReference type="Proteomes" id="UP000189137"/>
    </source>
</evidence>
<dbReference type="PATRIC" id="fig|1496.854.peg.4291"/>
<dbReference type="EMBL" id="DAEPXK010000004">
    <property type="protein sequence ID" value="HBH1541041.1"/>
    <property type="molecule type" value="Genomic_DNA"/>
</dbReference>
<accession>A0A031WG96</accession>
<sequence>MKKFKLIGAIILVVFISVFISKDRLLKKDKDPIVAAQHDSEQDVEANSQNKNHSNSISNILLVNKTNGISKNYTPENITKVNIPFVEEATEEEKQMAGEPAKAVEDLVKQANSEGIQFLGSSAYRSYDTQLDTYTRRVKSQGREKADAYVAKPGYSEHQTGLCIDLTNPERWFVGSTKEAKWLAENAHKFGFIIRYPEGKEDITGTAYEPWHIRYVGKDAAEEIYSKGLTLEEYLQNK</sequence>
<reference evidence="5" key="4">
    <citation type="submission" date="2021-06" db="EMBL/GenBank/DDBJ databases">
        <authorList>
            <consortium name="NCBI Pathogen Detection Project"/>
        </authorList>
    </citation>
    <scope>NUCLEOTIDE SEQUENCE</scope>
    <source>
        <strain evidence="5">HN1000</strain>
    </source>
</reference>
<dbReference type="Proteomes" id="UP000878956">
    <property type="component" value="Unassembled WGS sequence"/>
</dbReference>
<dbReference type="PANTHER" id="PTHR34385">
    <property type="entry name" value="D-ALANYL-D-ALANINE CARBOXYPEPTIDASE"/>
    <property type="match status" value="1"/>
</dbReference>
<proteinExistence type="predicted"/>
<reference evidence="6 9" key="2">
    <citation type="submission" date="2017-02" db="EMBL/GenBank/DDBJ databases">
        <authorList>
            <consortium name="Pathogen Informatics"/>
        </authorList>
    </citation>
    <scope>NUCLEOTIDE SEQUENCE [LARGE SCALE GENOMIC DNA]</scope>
    <source>
        <strain evidence="7">Clo34</strain>
        <strain evidence="11">clo34</strain>
        <strain evidence="8">Tl291</strain>
        <strain evidence="10">tl291</strain>
        <strain evidence="6 9">VRECD0157</strain>
    </source>
</reference>
<dbReference type="Pfam" id="PF02557">
    <property type="entry name" value="VanY"/>
    <property type="match status" value="1"/>
</dbReference>
<evidence type="ECO:0000313" key="8">
    <source>
        <dbReference type="EMBL" id="VHY19375.1"/>
    </source>
</evidence>
<dbReference type="Proteomes" id="UP000189137">
    <property type="component" value="Unassembled WGS sequence"/>
</dbReference>
<dbReference type="PANTHER" id="PTHR34385:SF1">
    <property type="entry name" value="PEPTIDOGLYCAN L-ALANYL-D-GLUTAMATE ENDOPEPTIDASE CWLK"/>
    <property type="match status" value="1"/>
</dbReference>
<dbReference type="EMBL" id="LK932773">
    <property type="protein sequence ID" value="CDS93138.1"/>
    <property type="molecule type" value="Genomic_DNA"/>
</dbReference>
<evidence type="ECO:0000313" key="2">
    <source>
        <dbReference type="EMBL" id="CDS90070.1"/>
    </source>
</evidence>
<evidence type="ECO:0000313" key="11">
    <source>
        <dbReference type="Proteomes" id="UP000411588"/>
    </source>
</evidence>
<evidence type="ECO:0000313" key="3">
    <source>
        <dbReference type="EMBL" id="CDS90269.1"/>
    </source>
</evidence>
<dbReference type="EMBL" id="LK932534">
    <property type="protein sequence ID" value="CDS90070.1"/>
    <property type="molecule type" value="Genomic_DNA"/>
</dbReference>
<keyword evidence="4" id="KW-0378">Hydrolase</keyword>
<keyword evidence="4" id="KW-0645">Protease</keyword>
<dbReference type="InterPro" id="IPR058193">
    <property type="entry name" value="VanY/YodJ_core_dom"/>
</dbReference>
<dbReference type="EMBL" id="CAADAN010000011">
    <property type="protein sequence ID" value="VFD33928.1"/>
    <property type="molecule type" value="Genomic_DNA"/>
</dbReference>
<dbReference type="RefSeq" id="WP_003435804.1">
    <property type="nucleotide sequence ID" value="NZ_AP031492.1"/>
</dbReference>
<reference evidence="5" key="3">
    <citation type="journal article" date="2018" name="Genome Biol.">
        <title>SKESA: strategic k-mer extension for scrupulous assemblies.</title>
        <authorList>
            <person name="Souvorov A."/>
            <person name="Agarwala R."/>
            <person name="Lipman D.J."/>
        </authorList>
    </citation>
    <scope>NUCLEOTIDE SEQUENCE</scope>
    <source>
        <strain evidence="5">HN1000</strain>
    </source>
</reference>
<dbReference type="EMBL" id="FUPS01000009">
    <property type="protein sequence ID" value="SJS69500.1"/>
    <property type="molecule type" value="Genomic_DNA"/>
</dbReference>
<dbReference type="EC" id="3.4.16.4" evidence="4"/>
<evidence type="ECO:0000313" key="4">
    <source>
        <dbReference type="EMBL" id="CDS93138.1"/>
    </source>
</evidence>
<gene>
    <name evidence="4" type="ORF">BN1095_1300056</name>
    <name evidence="2" type="ORF">BN1096_790012</name>
    <name evidence="3" type="ORF">BN1097_790012</name>
    <name evidence="5" type="ORF">KRM00_000494</name>
    <name evidence="8" type="ORF">SAMEA1402366_03366</name>
    <name evidence="7" type="ORF">SAMEA1402399_02832</name>
    <name evidence="6" type="ORF">SAMEA3375112_02687</name>
</gene>
<dbReference type="SUPFAM" id="SSF55166">
    <property type="entry name" value="Hedgehog/DD-peptidase"/>
    <property type="match status" value="1"/>
</dbReference>
<organism evidence="4">
    <name type="scientific">Clostridioides difficile</name>
    <name type="common">Peptoclostridium difficile</name>
    <dbReference type="NCBI Taxonomy" id="1496"/>
    <lineage>
        <taxon>Bacteria</taxon>
        <taxon>Bacillati</taxon>
        <taxon>Bacillota</taxon>
        <taxon>Clostridia</taxon>
        <taxon>Peptostreptococcales</taxon>
        <taxon>Peptostreptococcaceae</taxon>
        <taxon>Clostridioides</taxon>
    </lineage>
</organism>
<dbReference type="GO" id="GO:0006508">
    <property type="term" value="P:proteolysis"/>
    <property type="evidence" value="ECO:0007669"/>
    <property type="project" value="InterPro"/>
</dbReference>
<dbReference type="InterPro" id="IPR003709">
    <property type="entry name" value="VanY-like_core_dom"/>
</dbReference>
<keyword evidence="4" id="KW-0121">Carboxypeptidase</keyword>
<dbReference type="KEGG" id="pdf:CD630DERM_36010"/>
<dbReference type="Gene3D" id="3.30.1380.10">
    <property type="match status" value="1"/>
</dbReference>
<evidence type="ECO:0000313" key="5">
    <source>
        <dbReference type="EMBL" id="HBH1541041.1"/>
    </source>
</evidence>
<dbReference type="EMBL" id="CAAJVP010000022">
    <property type="protein sequence ID" value="VHY19375.1"/>
    <property type="molecule type" value="Genomic_DNA"/>
</dbReference>
<dbReference type="InterPro" id="IPR052179">
    <property type="entry name" value="DD-CPase-like"/>
</dbReference>
<evidence type="ECO:0000313" key="7">
    <source>
        <dbReference type="EMBL" id="VFD33928.1"/>
    </source>
</evidence>
<dbReference type="Proteomes" id="UP000411588">
    <property type="component" value="Unassembled WGS sequence"/>
</dbReference>
<dbReference type="Proteomes" id="UP000372533">
    <property type="component" value="Unassembled WGS sequence"/>
</dbReference>
<dbReference type="CDD" id="cd14852">
    <property type="entry name" value="LD-carboxypeptidase"/>
    <property type="match status" value="1"/>
</dbReference>
<dbReference type="AlphaFoldDB" id="A0A031WG96"/>
<evidence type="ECO:0000313" key="6">
    <source>
        <dbReference type="EMBL" id="SJS69500.1"/>
    </source>
</evidence>
<dbReference type="OMA" id="WHYLYIG"/>
<dbReference type="GeneID" id="66356067"/>
<dbReference type="InterPro" id="IPR009045">
    <property type="entry name" value="Zn_M74/Hedgehog-like"/>
</dbReference>
<protein>
    <submittedName>
        <fullName evidence="3 4">D-alanyl-D-alanine carboxypeptidase</fullName>
        <ecNumber evidence="4">3.4.16.4</ecNumber>
    </submittedName>
    <submittedName>
        <fullName evidence="5">M15 family metallopeptidase</fullName>
    </submittedName>
</protein>
<dbReference type="EMBL" id="LK932419">
    <property type="protein sequence ID" value="CDS90269.1"/>
    <property type="molecule type" value="Genomic_DNA"/>
</dbReference>